<protein>
    <recommendedName>
        <fullName evidence="3 11">FAD:protein FMN transferase</fullName>
        <ecNumber evidence="2 11">2.7.1.180</ecNumber>
    </recommendedName>
    <alternativeName>
        <fullName evidence="9 11">Flavin transferase</fullName>
    </alternativeName>
</protein>
<dbReference type="OrthoDB" id="9778595at2"/>
<keyword evidence="8 11" id="KW-0460">Magnesium</keyword>
<keyword evidence="7 11" id="KW-0274">FAD</keyword>
<keyword evidence="4 11" id="KW-0285">Flavoprotein</keyword>
<feature type="binding site" evidence="12">
    <location>
        <position position="271"/>
    </location>
    <ligand>
        <name>Mg(2+)</name>
        <dbReference type="ChEBI" id="CHEBI:18420"/>
    </ligand>
</feature>
<dbReference type="GO" id="GO:0016740">
    <property type="term" value="F:transferase activity"/>
    <property type="evidence" value="ECO:0007669"/>
    <property type="project" value="UniProtKB-UniRule"/>
</dbReference>
<keyword evidence="6 11" id="KW-0479">Metal-binding</keyword>
<name>A0A1S6HK82_9GAMM</name>
<proteinExistence type="inferred from homology"/>
<evidence type="ECO:0000256" key="6">
    <source>
        <dbReference type="ARBA" id="ARBA00022723"/>
    </source>
</evidence>
<evidence type="ECO:0000256" key="8">
    <source>
        <dbReference type="ARBA" id="ARBA00022842"/>
    </source>
</evidence>
<dbReference type="EMBL" id="CP014782">
    <property type="protein sequence ID" value="AQS35922.1"/>
    <property type="molecule type" value="Genomic_DNA"/>
</dbReference>
<evidence type="ECO:0000256" key="3">
    <source>
        <dbReference type="ARBA" id="ARBA00016337"/>
    </source>
</evidence>
<evidence type="ECO:0000256" key="1">
    <source>
        <dbReference type="ARBA" id="ARBA00008282"/>
    </source>
</evidence>
<evidence type="ECO:0000256" key="4">
    <source>
        <dbReference type="ARBA" id="ARBA00022630"/>
    </source>
</evidence>
<evidence type="ECO:0000313" key="13">
    <source>
        <dbReference type="EMBL" id="AQS35922.1"/>
    </source>
</evidence>
<evidence type="ECO:0000256" key="11">
    <source>
        <dbReference type="PIRNR" id="PIRNR006268"/>
    </source>
</evidence>
<dbReference type="Pfam" id="PF02424">
    <property type="entry name" value="ApbE"/>
    <property type="match status" value="1"/>
</dbReference>
<evidence type="ECO:0000313" key="14">
    <source>
        <dbReference type="Proteomes" id="UP000189545"/>
    </source>
</evidence>
<dbReference type="PANTHER" id="PTHR30040">
    <property type="entry name" value="THIAMINE BIOSYNTHESIS LIPOPROTEIN APBE"/>
    <property type="match status" value="1"/>
</dbReference>
<evidence type="ECO:0000256" key="12">
    <source>
        <dbReference type="PIRSR" id="PIRSR006268-2"/>
    </source>
</evidence>
<reference evidence="13 14" key="1">
    <citation type="submission" date="2016-03" db="EMBL/GenBank/DDBJ databases">
        <title>Complete genome sequence of Shewanella psychrophila WP2, a deep sea bacterium isolated from west Pacific sediment.</title>
        <authorList>
            <person name="Xu G."/>
            <person name="Jian H."/>
        </authorList>
    </citation>
    <scope>NUCLEOTIDE SEQUENCE [LARGE SCALE GENOMIC DNA]</scope>
    <source>
        <strain evidence="13 14">WP2</strain>
    </source>
</reference>
<dbReference type="GO" id="GO:0046872">
    <property type="term" value="F:metal ion binding"/>
    <property type="evidence" value="ECO:0007669"/>
    <property type="project" value="UniProtKB-UniRule"/>
</dbReference>
<accession>A0A1S6HK82</accession>
<evidence type="ECO:0000256" key="7">
    <source>
        <dbReference type="ARBA" id="ARBA00022827"/>
    </source>
</evidence>
<sequence length="295" mass="32081">MSGGLSLAPTSWGHLASFNAMASRCEVLIRTADRELAFLMAYQVMQETRRIEQKYSRFNHCSLLSRLNVNGGNWQNIDAETSALLVFSKQCFDASNGMFDITAGPILKLWDFGPDASLPCPASIENALTLVGFDKLIIETSRLFIPNGMSLDFGGIAKEYACDRAVSLLTLHYPQELALVNLGGDIACTSIAEKPWLVGIEDPFALDNHKSTISLIGGGLATSGHTRRFLLDKGRRYGHILNLNTGYPVEQAPLSVTVIAENCVMAGMLSTIAMLKGANAQPFMASQNVEFHICS</sequence>
<evidence type="ECO:0000256" key="2">
    <source>
        <dbReference type="ARBA" id="ARBA00011955"/>
    </source>
</evidence>
<dbReference type="SUPFAM" id="SSF143631">
    <property type="entry name" value="ApbE-like"/>
    <property type="match status" value="1"/>
</dbReference>
<dbReference type="PANTHER" id="PTHR30040:SF2">
    <property type="entry name" value="FAD:PROTEIN FMN TRANSFERASE"/>
    <property type="match status" value="1"/>
</dbReference>
<feature type="binding site" evidence="12">
    <location>
        <position position="155"/>
    </location>
    <ligand>
        <name>Mg(2+)</name>
        <dbReference type="ChEBI" id="CHEBI:18420"/>
    </ligand>
</feature>
<comment type="cofactor">
    <cofactor evidence="12">
        <name>Mg(2+)</name>
        <dbReference type="ChEBI" id="CHEBI:18420"/>
    </cofactor>
    <cofactor evidence="12">
        <name>Mn(2+)</name>
        <dbReference type="ChEBI" id="CHEBI:29035"/>
    </cofactor>
    <text evidence="12">Magnesium. Can also use manganese.</text>
</comment>
<dbReference type="Proteomes" id="UP000189545">
    <property type="component" value="Chromosome"/>
</dbReference>
<dbReference type="KEGG" id="spsw:Sps_00729"/>
<comment type="catalytic activity">
    <reaction evidence="10 11">
        <text>L-threonyl-[protein] + FAD = FMN-L-threonyl-[protein] + AMP + H(+)</text>
        <dbReference type="Rhea" id="RHEA:36847"/>
        <dbReference type="Rhea" id="RHEA-COMP:11060"/>
        <dbReference type="Rhea" id="RHEA-COMP:11061"/>
        <dbReference type="ChEBI" id="CHEBI:15378"/>
        <dbReference type="ChEBI" id="CHEBI:30013"/>
        <dbReference type="ChEBI" id="CHEBI:57692"/>
        <dbReference type="ChEBI" id="CHEBI:74257"/>
        <dbReference type="ChEBI" id="CHEBI:456215"/>
        <dbReference type="EC" id="2.7.1.180"/>
    </reaction>
</comment>
<dbReference type="PIRSF" id="PIRSF006268">
    <property type="entry name" value="ApbE"/>
    <property type="match status" value="1"/>
</dbReference>
<evidence type="ECO:0000256" key="9">
    <source>
        <dbReference type="ARBA" id="ARBA00031306"/>
    </source>
</evidence>
<dbReference type="InterPro" id="IPR024932">
    <property type="entry name" value="ApbE"/>
</dbReference>
<dbReference type="InterPro" id="IPR003374">
    <property type="entry name" value="ApbE-like_sf"/>
</dbReference>
<dbReference type="RefSeq" id="WP_077751270.1">
    <property type="nucleotide sequence ID" value="NZ_CP014782.1"/>
</dbReference>
<evidence type="ECO:0000256" key="10">
    <source>
        <dbReference type="ARBA" id="ARBA00048540"/>
    </source>
</evidence>
<dbReference type="AlphaFoldDB" id="A0A1S6HK82"/>
<dbReference type="STRING" id="225848.Sps_00729"/>
<keyword evidence="14" id="KW-1185">Reference proteome</keyword>
<organism evidence="13 14">
    <name type="scientific">Shewanella psychrophila</name>
    <dbReference type="NCBI Taxonomy" id="225848"/>
    <lineage>
        <taxon>Bacteria</taxon>
        <taxon>Pseudomonadati</taxon>
        <taxon>Pseudomonadota</taxon>
        <taxon>Gammaproteobacteria</taxon>
        <taxon>Alteromonadales</taxon>
        <taxon>Shewanellaceae</taxon>
        <taxon>Shewanella</taxon>
    </lineage>
</organism>
<evidence type="ECO:0000256" key="5">
    <source>
        <dbReference type="ARBA" id="ARBA00022679"/>
    </source>
</evidence>
<comment type="similarity">
    <text evidence="1 11">Belongs to the ApbE family.</text>
</comment>
<dbReference type="EC" id="2.7.1.180" evidence="2 11"/>
<gene>
    <name evidence="13" type="ORF">Sps_00729</name>
</gene>
<keyword evidence="5 11" id="KW-0808">Transferase</keyword>
<dbReference type="Gene3D" id="3.10.520.10">
    <property type="entry name" value="ApbE-like domains"/>
    <property type="match status" value="1"/>
</dbReference>